<organism evidence="4 5">
    <name type="scientific">Paenibacillus algorifonticola</name>
    <dbReference type="NCBI Taxonomy" id="684063"/>
    <lineage>
        <taxon>Bacteria</taxon>
        <taxon>Bacillati</taxon>
        <taxon>Bacillota</taxon>
        <taxon>Bacilli</taxon>
        <taxon>Bacillales</taxon>
        <taxon>Paenibacillaceae</taxon>
        <taxon>Paenibacillus</taxon>
    </lineage>
</organism>
<name>A0A1I2EZV6_9BACL</name>
<evidence type="ECO:0000256" key="3">
    <source>
        <dbReference type="SAM" id="MobiDB-lite"/>
    </source>
</evidence>
<dbReference type="Proteomes" id="UP000183410">
    <property type="component" value="Unassembled WGS sequence"/>
</dbReference>
<dbReference type="InterPro" id="IPR050490">
    <property type="entry name" value="Bact_solute-bd_prot1"/>
</dbReference>
<evidence type="ECO:0000313" key="5">
    <source>
        <dbReference type="Proteomes" id="UP000183410"/>
    </source>
</evidence>
<dbReference type="PANTHER" id="PTHR43649">
    <property type="entry name" value="ARABINOSE-BINDING PROTEIN-RELATED"/>
    <property type="match status" value="1"/>
</dbReference>
<dbReference type="PANTHER" id="PTHR43649:SF29">
    <property type="entry name" value="OSMOPROTECTIVE COMPOUNDS-BINDING PROTEIN GGTB"/>
    <property type="match status" value="1"/>
</dbReference>
<comment type="similarity">
    <text evidence="1">Belongs to the bacterial solute-binding protein 1 family.</text>
</comment>
<keyword evidence="2" id="KW-0813">Transport</keyword>
<dbReference type="PROSITE" id="PS51257">
    <property type="entry name" value="PROKAR_LIPOPROTEIN"/>
    <property type="match status" value="1"/>
</dbReference>
<evidence type="ECO:0000256" key="2">
    <source>
        <dbReference type="ARBA" id="ARBA00022448"/>
    </source>
</evidence>
<sequence>MNDKGMGLLKKPFKFGYTLMLSMVLIMALLVAACSSGSGGSNSTASEEAPATATPEASTEATKEPAGNADGSPLEQALAGNYKGTKVSMFGPFVDVDQVKFEESIKAFEEQTGIDIQYEGSKEFEATISIRIDGGNAPDISDFPQPGLLANFVKSGKVIDVSQFLDADKLKGNYNQSWLDMATMEGPNGSIMAGVWNRSSVKSLVWYPKKEFDDAGYTVPKTWDELLALTEQIAADGDPAWAIGIESGAATGWPATDWIEDIMLRTTTPENYDKWVKGELPFTDPVVKNAFEKLSQIWLNDDYVYGGRKSIVTTAFGDSVTPMFDHPPKAWLHRQASFITSFFPEGLKSGEDYDWFYLPSIDEAYGNPVLVAGDLYAMHNDRPEVRAVMEFFTTGESIKTWVQSGGVIAPMNDASLDWYPTDVERRMGELVKNASTLRFDGSDLMPGSVGAGTFWKGTTDYISGTVDLDGALKEIQSGFNN</sequence>
<dbReference type="EMBL" id="FONN01000010">
    <property type="protein sequence ID" value="SFE98243.1"/>
    <property type="molecule type" value="Genomic_DNA"/>
</dbReference>
<dbReference type="SUPFAM" id="SSF53850">
    <property type="entry name" value="Periplasmic binding protein-like II"/>
    <property type="match status" value="1"/>
</dbReference>
<feature type="compositionally biased region" description="Low complexity" evidence="3">
    <location>
        <begin position="40"/>
        <end position="66"/>
    </location>
</feature>
<accession>A0A1I2EZV6</accession>
<proteinExistence type="inferred from homology"/>
<evidence type="ECO:0000313" key="4">
    <source>
        <dbReference type="EMBL" id="SFE98243.1"/>
    </source>
</evidence>
<feature type="region of interest" description="Disordered" evidence="3">
    <location>
        <begin position="40"/>
        <end position="75"/>
    </location>
</feature>
<dbReference type="Gene3D" id="3.40.190.10">
    <property type="entry name" value="Periplasmic binding protein-like II"/>
    <property type="match status" value="2"/>
</dbReference>
<dbReference type="AlphaFoldDB" id="A0A1I2EZV6"/>
<evidence type="ECO:0000256" key="1">
    <source>
        <dbReference type="ARBA" id="ARBA00008520"/>
    </source>
</evidence>
<gene>
    <name evidence="4" type="ORF">SAMN04487969_110170</name>
</gene>
<protein>
    <submittedName>
        <fullName evidence="4">Alpha-glucoside transport system substrate-binding protein</fullName>
    </submittedName>
</protein>
<keyword evidence="5" id="KW-1185">Reference proteome</keyword>
<reference evidence="5" key="1">
    <citation type="submission" date="2016-10" db="EMBL/GenBank/DDBJ databases">
        <authorList>
            <person name="Varghese N."/>
            <person name="Submissions S."/>
        </authorList>
    </citation>
    <scope>NUCLEOTIDE SEQUENCE [LARGE SCALE GENOMIC DNA]</scope>
    <source>
        <strain evidence="5">CGMCC 1.10223</strain>
    </source>
</reference>